<comment type="similarity">
    <text evidence="1 5">Belongs to the pyrroline-5-carboxylate reductase family.</text>
</comment>
<comment type="function">
    <text evidence="4 5">Catalyzes the reduction of 1-pyrroline-5-carboxylate (PCA) to L-proline.</text>
</comment>
<dbReference type="InterPro" id="IPR008927">
    <property type="entry name" value="6-PGluconate_DH-like_C_sf"/>
</dbReference>
<evidence type="ECO:0000313" key="11">
    <source>
        <dbReference type="Proteomes" id="UP000470875"/>
    </source>
</evidence>
<comment type="catalytic activity">
    <reaction evidence="5">
        <text>L-proline + NAD(+) = (S)-1-pyrroline-5-carboxylate + NADH + 2 H(+)</text>
        <dbReference type="Rhea" id="RHEA:14105"/>
        <dbReference type="ChEBI" id="CHEBI:15378"/>
        <dbReference type="ChEBI" id="CHEBI:17388"/>
        <dbReference type="ChEBI" id="CHEBI:57540"/>
        <dbReference type="ChEBI" id="CHEBI:57945"/>
        <dbReference type="ChEBI" id="CHEBI:60039"/>
        <dbReference type="EC" id="1.5.1.2"/>
    </reaction>
</comment>
<dbReference type="RefSeq" id="WP_154545049.1">
    <property type="nucleotide sequence ID" value="NZ_VULO01000008.1"/>
</dbReference>
<dbReference type="InterPro" id="IPR028939">
    <property type="entry name" value="P5C_Rdtase_cat_N"/>
</dbReference>
<evidence type="ECO:0000256" key="1">
    <source>
        <dbReference type="ARBA" id="ARBA00005525"/>
    </source>
</evidence>
<evidence type="ECO:0000313" key="10">
    <source>
        <dbReference type="EMBL" id="MSS84561.1"/>
    </source>
</evidence>
<evidence type="ECO:0000256" key="5">
    <source>
        <dbReference type="HAMAP-Rule" id="MF_01925"/>
    </source>
</evidence>
<evidence type="ECO:0000259" key="9">
    <source>
        <dbReference type="Pfam" id="PF14748"/>
    </source>
</evidence>
<keyword evidence="5" id="KW-0641">Proline biosynthesis</keyword>
<dbReference type="PIRSF" id="PIRSF000193">
    <property type="entry name" value="Pyrrol-5-carb_rd"/>
    <property type="match status" value="1"/>
</dbReference>
<dbReference type="Gene3D" id="3.40.50.720">
    <property type="entry name" value="NAD(P)-binding Rossmann-like Domain"/>
    <property type="match status" value="1"/>
</dbReference>
<comment type="catalytic activity">
    <reaction evidence="5">
        <text>L-proline + NADP(+) = (S)-1-pyrroline-5-carboxylate + NADPH + 2 H(+)</text>
        <dbReference type="Rhea" id="RHEA:14109"/>
        <dbReference type="ChEBI" id="CHEBI:15378"/>
        <dbReference type="ChEBI" id="CHEBI:17388"/>
        <dbReference type="ChEBI" id="CHEBI:57783"/>
        <dbReference type="ChEBI" id="CHEBI:58349"/>
        <dbReference type="ChEBI" id="CHEBI:60039"/>
        <dbReference type="EC" id="1.5.1.2"/>
    </reaction>
</comment>
<sequence length="274" mass="28421">MRLGVIGTGAMSGAIARGLTKTDNAAQFVLFDVNDAAAHTLATDIGGEVAPDIETVVKECDLVILGVKPHIQRLVLQEVAPALTSSKRPGIISIAAGRTLTAIFQDLAEFGVSECPPLIRVMPNVNAQIGMSASAICFCPNVADDMRASAISIFEAIGECIELPEASFSVFSALAGASPAWFFQILDSFARAGVKHGLTKKQALQAVTQSMLGSARMVQIESEKDTVPSELIDRVCSPGGTTIAGLLAAQAAGLDSALVQAVDATVLRDQELGG</sequence>
<dbReference type="GO" id="GO:0055129">
    <property type="term" value="P:L-proline biosynthetic process"/>
    <property type="evidence" value="ECO:0007669"/>
    <property type="project" value="UniProtKB-UniRule"/>
</dbReference>
<dbReference type="PANTHER" id="PTHR11645">
    <property type="entry name" value="PYRROLINE-5-CARBOXYLATE REDUCTASE"/>
    <property type="match status" value="1"/>
</dbReference>
<organism evidence="10 11">
    <name type="scientific">Scrofimicrobium canadense</name>
    <dbReference type="NCBI Taxonomy" id="2652290"/>
    <lineage>
        <taxon>Bacteria</taxon>
        <taxon>Bacillati</taxon>
        <taxon>Actinomycetota</taxon>
        <taxon>Actinomycetes</taxon>
        <taxon>Actinomycetales</taxon>
        <taxon>Actinomycetaceae</taxon>
        <taxon>Scrofimicrobium</taxon>
    </lineage>
</organism>
<evidence type="ECO:0000256" key="6">
    <source>
        <dbReference type="NCBIfam" id="TIGR00112"/>
    </source>
</evidence>
<evidence type="ECO:0000256" key="4">
    <source>
        <dbReference type="ARBA" id="ARBA00058118"/>
    </source>
</evidence>
<dbReference type="UniPathway" id="UPA00098">
    <property type="reaction ID" value="UER00361"/>
</dbReference>
<accession>A0A6N7W572</accession>
<dbReference type="FunFam" id="1.10.3730.10:FF:000001">
    <property type="entry name" value="Pyrroline-5-carboxylate reductase"/>
    <property type="match status" value="1"/>
</dbReference>
<feature type="binding site" evidence="7">
    <location>
        <begin position="6"/>
        <end position="11"/>
    </location>
    <ligand>
        <name>NADP(+)</name>
        <dbReference type="ChEBI" id="CHEBI:58349"/>
    </ligand>
</feature>
<dbReference type="EMBL" id="VULO01000008">
    <property type="protein sequence ID" value="MSS84561.1"/>
    <property type="molecule type" value="Genomic_DNA"/>
</dbReference>
<dbReference type="SUPFAM" id="SSF48179">
    <property type="entry name" value="6-phosphogluconate dehydrogenase C-terminal domain-like"/>
    <property type="match status" value="1"/>
</dbReference>
<evidence type="ECO:0000259" key="8">
    <source>
        <dbReference type="Pfam" id="PF03807"/>
    </source>
</evidence>
<protein>
    <recommendedName>
        <fullName evidence="5 6">Pyrroline-5-carboxylate reductase</fullName>
        <shortName evidence="5">P5C reductase</shortName>
        <shortName evidence="5">P5CR</shortName>
        <ecNumber evidence="5 6">1.5.1.2</ecNumber>
    </recommendedName>
    <alternativeName>
        <fullName evidence="5">PCA reductase</fullName>
    </alternativeName>
</protein>
<keyword evidence="11" id="KW-1185">Reference proteome</keyword>
<dbReference type="HAMAP" id="MF_01925">
    <property type="entry name" value="P5C_reductase"/>
    <property type="match status" value="1"/>
</dbReference>
<name>A0A6N7W572_9ACTO</name>
<keyword evidence="5" id="KW-0028">Amino-acid biosynthesis</keyword>
<keyword evidence="2 5" id="KW-0521">NADP</keyword>
<dbReference type="Pfam" id="PF03807">
    <property type="entry name" value="F420_oxidored"/>
    <property type="match status" value="1"/>
</dbReference>
<comment type="subcellular location">
    <subcellularLocation>
        <location evidence="5">Cytoplasm</location>
    </subcellularLocation>
</comment>
<dbReference type="AlphaFoldDB" id="A0A6N7W572"/>
<feature type="domain" description="Pyrroline-5-carboxylate reductase catalytic N-terminal" evidence="8">
    <location>
        <begin position="2"/>
        <end position="97"/>
    </location>
</feature>
<dbReference type="EC" id="1.5.1.2" evidence="5 6"/>
<gene>
    <name evidence="5 10" type="primary">proC</name>
    <name evidence="10" type="ORF">FYJ24_07245</name>
</gene>
<dbReference type="SUPFAM" id="SSF51735">
    <property type="entry name" value="NAD(P)-binding Rossmann-fold domains"/>
    <property type="match status" value="1"/>
</dbReference>
<dbReference type="GO" id="GO:0005737">
    <property type="term" value="C:cytoplasm"/>
    <property type="evidence" value="ECO:0007669"/>
    <property type="project" value="UniProtKB-SubCell"/>
</dbReference>
<dbReference type="GO" id="GO:0004735">
    <property type="term" value="F:pyrroline-5-carboxylate reductase activity"/>
    <property type="evidence" value="ECO:0007669"/>
    <property type="project" value="UniProtKB-UniRule"/>
</dbReference>
<comment type="caution">
    <text evidence="10">The sequence shown here is derived from an EMBL/GenBank/DDBJ whole genome shotgun (WGS) entry which is preliminary data.</text>
</comment>
<dbReference type="InterPro" id="IPR000304">
    <property type="entry name" value="Pyrroline-COOH_reductase"/>
</dbReference>
<keyword evidence="5" id="KW-0963">Cytoplasm</keyword>
<dbReference type="NCBIfam" id="TIGR00112">
    <property type="entry name" value="proC"/>
    <property type="match status" value="1"/>
</dbReference>
<feature type="domain" description="Pyrroline-5-carboxylate reductase dimerisation" evidence="9">
    <location>
        <begin position="165"/>
        <end position="272"/>
    </location>
</feature>
<evidence type="ECO:0000256" key="2">
    <source>
        <dbReference type="ARBA" id="ARBA00022857"/>
    </source>
</evidence>
<keyword evidence="3 5" id="KW-0560">Oxidoreductase</keyword>
<dbReference type="Proteomes" id="UP000470875">
    <property type="component" value="Unassembled WGS sequence"/>
</dbReference>
<proteinExistence type="inferred from homology"/>
<evidence type="ECO:0000256" key="3">
    <source>
        <dbReference type="ARBA" id="ARBA00023002"/>
    </source>
</evidence>
<dbReference type="PANTHER" id="PTHR11645:SF0">
    <property type="entry name" value="PYRROLINE-5-CARBOXYLATE REDUCTASE 3"/>
    <property type="match status" value="1"/>
</dbReference>
<dbReference type="Pfam" id="PF14748">
    <property type="entry name" value="P5CR_dimer"/>
    <property type="match status" value="1"/>
</dbReference>
<dbReference type="Gene3D" id="1.10.3730.10">
    <property type="entry name" value="ProC C-terminal domain-like"/>
    <property type="match status" value="1"/>
</dbReference>
<evidence type="ECO:0000256" key="7">
    <source>
        <dbReference type="PIRSR" id="PIRSR000193-1"/>
    </source>
</evidence>
<dbReference type="InterPro" id="IPR029036">
    <property type="entry name" value="P5CR_dimer"/>
</dbReference>
<comment type="pathway">
    <text evidence="5">Amino-acid biosynthesis; L-proline biosynthesis; L-proline from L-glutamate 5-semialdehyde: step 1/1.</text>
</comment>
<dbReference type="InterPro" id="IPR036291">
    <property type="entry name" value="NAD(P)-bd_dom_sf"/>
</dbReference>
<reference evidence="10 11" key="1">
    <citation type="submission" date="2019-08" db="EMBL/GenBank/DDBJ databases">
        <title>In-depth cultivation of the pig gut microbiome towards novel bacterial diversity and tailored functional studies.</title>
        <authorList>
            <person name="Wylensek D."/>
            <person name="Hitch T.C.A."/>
            <person name="Clavel T."/>
        </authorList>
    </citation>
    <scope>NUCLEOTIDE SEQUENCE [LARGE SCALE GENOMIC DNA]</scope>
    <source>
        <strain evidence="10 11">WB03_NA08</strain>
    </source>
</reference>